<dbReference type="AlphaFoldDB" id="A0AAN7ALU3"/>
<evidence type="ECO:0000313" key="4">
    <source>
        <dbReference type="Proteomes" id="UP001302126"/>
    </source>
</evidence>
<comment type="caution">
    <text evidence="3">The sequence shown here is derived from an EMBL/GenBank/DDBJ whole genome shotgun (WGS) entry which is preliminary data.</text>
</comment>
<gene>
    <name evidence="3" type="ORF">QBC35DRAFT_481768</name>
</gene>
<proteinExistence type="predicted"/>
<reference evidence="3" key="1">
    <citation type="journal article" date="2023" name="Mol. Phylogenet. Evol.">
        <title>Genome-scale phylogeny and comparative genomics of the fungal order Sordariales.</title>
        <authorList>
            <person name="Hensen N."/>
            <person name="Bonometti L."/>
            <person name="Westerberg I."/>
            <person name="Brannstrom I.O."/>
            <person name="Guillou S."/>
            <person name="Cros-Aarteil S."/>
            <person name="Calhoun S."/>
            <person name="Haridas S."/>
            <person name="Kuo A."/>
            <person name="Mondo S."/>
            <person name="Pangilinan J."/>
            <person name="Riley R."/>
            <person name="LaButti K."/>
            <person name="Andreopoulos B."/>
            <person name="Lipzen A."/>
            <person name="Chen C."/>
            <person name="Yan M."/>
            <person name="Daum C."/>
            <person name="Ng V."/>
            <person name="Clum A."/>
            <person name="Steindorff A."/>
            <person name="Ohm R.A."/>
            <person name="Martin F."/>
            <person name="Silar P."/>
            <person name="Natvig D.O."/>
            <person name="Lalanne C."/>
            <person name="Gautier V."/>
            <person name="Ament-Velasquez S.L."/>
            <person name="Kruys A."/>
            <person name="Hutchinson M.I."/>
            <person name="Powell A.J."/>
            <person name="Barry K."/>
            <person name="Miller A.N."/>
            <person name="Grigoriev I.V."/>
            <person name="Debuchy R."/>
            <person name="Gladieux P."/>
            <person name="Hiltunen Thoren M."/>
            <person name="Johannesson H."/>
        </authorList>
    </citation>
    <scope>NUCLEOTIDE SEQUENCE</scope>
    <source>
        <strain evidence="3">PSN309</strain>
    </source>
</reference>
<evidence type="ECO:0000256" key="1">
    <source>
        <dbReference type="SAM" id="MobiDB-lite"/>
    </source>
</evidence>
<accession>A0AAN7ALU3</accession>
<dbReference type="Proteomes" id="UP001302126">
    <property type="component" value="Unassembled WGS sequence"/>
</dbReference>
<feature type="transmembrane region" description="Helical" evidence="2">
    <location>
        <begin position="107"/>
        <end position="132"/>
    </location>
</feature>
<evidence type="ECO:0000313" key="3">
    <source>
        <dbReference type="EMBL" id="KAK4193491.1"/>
    </source>
</evidence>
<feature type="region of interest" description="Disordered" evidence="1">
    <location>
        <begin position="382"/>
        <end position="427"/>
    </location>
</feature>
<keyword evidence="2" id="KW-0472">Membrane</keyword>
<keyword evidence="2" id="KW-1133">Transmembrane helix</keyword>
<keyword evidence="2" id="KW-0812">Transmembrane</keyword>
<protein>
    <submittedName>
        <fullName evidence="3">Uncharacterized protein</fullName>
    </submittedName>
</protein>
<organism evidence="3 4">
    <name type="scientific">Podospora australis</name>
    <dbReference type="NCBI Taxonomy" id="1536484"/>
    <lineage>
        <taxon>Eukaryota</taxon>
        <taxon>Fungi</taxon>
        <taxon>Dikarya</taxon>
        <taxon>Ascomycota</taxon>
        <taxon>Pezizomycotina</taxon>
        <taxon>Sordariomycetes</taxon>
        <taxon>Sordariomycetidae</taxon>
        <taxon>Sordariales</taxon>
        <taxon>Podosporaceae</taxon>
        <taxon>Podospora</taxon>
    </lineage>
</organism>
<feature type="compositionally biased region" description="Low complexity" evidence="1">
    <location>
        <begin position="407"/>
        <end position="421"/>
    </location>
</feature>
<name>A0AAN7ALU3_9PEZI</name>
<feature type="compositionally biased region" description="Low complexity" evidence="1">
    <location>
        <begin position="41"/>
        <end position="54"/>
    </location>
</feature>
<dbReference type="EMBL" id="MU864351">
    <property type="protein sequence ID" value="KAK4193491.1"/>
    <property type="molecule type" value="Genomic_DNA"/>
</dbReference>
<reference evidence="3" key="2">
    <citation type="submission" date="2023-05" db="EMBL/GenBank/DDBJ databases">
        <authorList>
            <consortium name="Lawrence Berkeley National Laboratory"/>
            <person name="Steindorff A."/>
            <person name="Hensen N."/>
            <person name="Bonometti L."/>
            <person name="Westerberg I."/>
            <person name="Brannstrom I.O."/>
            <person name="Guillou S."/>
            <person name="Cros-Aarteil S."/>
            <person name="Calhoun S."/>
            <person name="Haridas S."/>
            <person name="Kuo A."/>
            <person name="Mondo S."/>
            <person name="Pangilinan J."/>
            <person name="Riley R."/>
            <person name="Labutti K."/>
            <person name="Andreopoulos B."/>
            <person name="Lipzen A."/>
            <person name="Chen C."/>
            <person name="Yanf M."/>
            <person name="Daum C."/>
            <person name="Ng V."/>
            <person name="Clum A."/>
            <person name="Ohm R."/>
            <person name="Martin F."/>
            <person name="Silar P."/>
            <person name="Natvig D."/>
            <person name="Lalanne C."/>
            <person name="Gautier V."/>
            <person name="Ament-Velasquez S.L."/>
            <person name="Kruys A."/>
            <person name="Hutchinson M.I."/>
            <person name="Powell A.J."/>
            <person name="Barry K."/>
            <person name="Miller A.N."/>
            <person name="Grigoriev I.V."/>
            <person name="Debuchy R."/>
            <person name="Gladieux P."/>
            <person name="Thoren M.H."/>
            <person name="Johannesson H."/>
        </authorList>
    </citation>
    <scope>NUCLEOTIDE SEQUENCE</scope>
    <source>
        <strain evidence="3">PSN309</strain>
    </source>
</reference>
<sequence>MAPGSRASSLRLSQPLPMIIEDIADIPPGVPPKSPRRPPVSHRSSSIRSTASLSYNSYKTQTTPPPSIRGVAVPVPIRNVEKGEVLQAEDVRRSGNNHHGPVARRGWYRILLSVLLVVGGIVGLSVGLTIGLRKRNERNKNSTLPLPVDIFPAGSYTFTTTLSNISTSCTPSSSLSQSPWRCFPYALFSPSSPSSSAAAYHWTIFPQTQYSYTISSSSNPFAPSFTNVSLSLVDANQPSERFSFSFIHPKLVSSQSTSDDNKILKCWFNTTVLSATIWTRRRASYPANITSATLPSSSTDQKTPREKWPPWPFAVEIQETQGESDEVPDCFDAGTGQRVNPALVALAGSRNSTNTAAGVTKRQEEGNQCGCFYKNFDLPQEEEETITNSDENDGTTQTQTGGGGGVTQAPPAQTQTQLPAPISTSLV</sequence>
<feature type="region of interest" description="Disordered" evidence="1">
    <location>
        <begin position="23"/>
        <end position="71"/>
    </location>
</feature>
<keyword evidence="4" id="KW-1185">Reference proteome</keyword>
<evidence type="ECO:0000256" key="2">
    <source>
        <dbReference type="SAM" id="Phobius"/>
    </source>
</evidence>
<feature type="compositionally biased region" description="Acidic residues" evidence="1">
    <location>
        <begin position="382"/>
        <end position="393"/>
    </location>
</feature>